<dbReference type="RefSeq" id="WP_205496148.1">
    <property type="nucleotide sequence ID" value="NZ_JAFHAP010000011.1"/>
</dbReference>
<organism evidence="1 2">
    <name type="scientific">Polycladomyces zharkentensis</name>
    <dbReference type="NCBI Taxonomy" id="2807616"/>
    <lineage>
        <taxon>Bacteria</taxon>
        <taxon>Bacillati</taxon>
        <taxon>Bacillota</taxon>
        <taxon>Bacilli</taxon>
        <taxon>Bacillales</taxon>
        <taxon>Thermoactinomycetaceae</taxon>
        <taxon>Polycladomyces</taxon>
    </lineage>
</organism>
<keyword evidence="2" id="KW-1185">Reference proteome</keyword>
<name>A0ABS2WM01_9BACL</name>
<dbReference type="InterPro" id="IPR037883">
    <property type="entry name" value="Knr4/Smi1-like_sf"/>
</dbReference>
<dbReference type="EMBL" id="JAFHAP010000011">
    <property type="protein sequence ID" value="MBN2910320.1"/>
    <property type="molecule type" value="Genomic_DNA"/>
</dbReference>
<proteinExistence type="predicted"/>
<accession>A0ABS2WM01</accession>
<gene>
    <name evidence="1" type="ORF">JQC72_12515</name>
</gene>
<dbReference type="SUPFAM" id="SSF160631">
    <property type="entry name" value="SMI1/KNR4-like"/>
    <property type="match status" value="1"/>
</dbReference>
<evidence type="ECO:0000313" key="2">
    <source>
        <dbReference type="Proteomes" id="UP001177120"/>
    </source>
</evidence>
<evidence type="ECO:0000313" key="1">
    <source>
        <dbReference type="EMBL" id="MBN2910320.1"/>
    </source>
</evidence>
<comment type="caution">
    <text evidence="1">The sequence shown here is derived from an EMBL/GenBank/DDBJ whole genome shotgun (WGS) entry which is preliminary data.</text>
</comment>
<sequence length="179" mass="21094">MTKSGFTVGPTDEHVINEIKRSLHLSEKLLSWYRKCAPRIEELDFGGNPIHLYEPEELVDLQINFSHDLYCMKKNPDWKEDWIVIADKGLDPFIFDQKTEKIYHALHGQGHIRLREIAPCLEDFIETLSILTEICYLKYHGQFLNDGWEFDKKILQEIEGKLSTFLPKECVKNWVMILE</sequence>
<protein>
    <submittedName>
        <fullName evidence="1">SMI1/KNR4 family protein</fullName>
    </submittedName>
</protein>
<dbReference type="Proteomes" id="UP001177120">
    <property type="component" value="Unassembled WGS sequence"/>
</dbReference>
<reference evidence="1" key="1">
    <citation type="journal article" date="2024" name="Int. J. Syst. Evol. Microbiol.">
        <title>Polycladomyces zharkentensis sp. nov., a novel thermophilic cellulose- and starch-degrading member of the Bacillota from a geothermal aquifer in Kazakhstan.</title>
        <authorList>
            <person name="Mashzhan A."/>
            <person name="Kistaubayeva A."/>
            <person name="Javier-Lopez R."/>
            <person name="Bissenova U."/>
            <person name="Bissenbay A."/>
            <person name="Birkeland N.K."/>
        </authorList>
    </citation>
    <scope>NUCLEOTIDE SEQUENCE</scope>
    <source>
        <strain evidence="1">ZKZ2T</strain>
    </source>
</reference>